<dbReference type="EMBL" id="SOCA01000005">
    <property type="protein sequence ID" value="TDU69433.1"/>
    <property type="molecule type" value="Genomic_DNA"/>
</dbReference>
<reference evidence="2 3" key="1">
    <citation type="submission" date="2019-03" db="EMBL/GenBank/DDBJ databases">
        <title>Genomic Encyclopedia of Archaeal and Bacterial Type Strains, Phase II (KMG-II): from individual species to whole genera.</title>
        <authorList>
            <person name="Goeker M."/>
        </authorList>
    </citation>
    <scope>NUCLEOTIDE SEQUENCE [LARGE SCALE GENOMIC DNA]</scope>
    <source>
        <strain evidence="2 3">ATCC 25309</strain>
    </source>
</reference>
<keyword evidence="3" id="KW-1185">Reference proteome</keyword>
<proteinExistence type="predicted"/>
<dbReference type="InterPro" id="IPR007621">
    <property type="entry name" value="TPM_dom"/>
</dbReference>
<evidence type="ECO:0000313" key="2">
    <source>
        <dbReference type="EMBL" id="TDU69433.1"/>
    </source>
</evidence>
<protein>
    <submittedName>
        <fullName evidence="2">TLP18.3/Psb32/MOLO-1 phosphatase superfamily protein</fullName>
    </submittedName>
</protein>
<sequence length="198" mass="22043">MEECAQCHFSVSTVRTLLGADWVRLERLTDNANCLSLKEHRALEIVLDDFERRFPQCFFAIYLGTLPASLTAADLGFWLINHGAFHTQQIAKRNDFGTALVIDCQRHVAALTLGYALESHIHEAELRHILSQMNSFLNRRRYGQALENAVGLFGRRLAQSATRTLPDVPPGPGTGDLGGMGLQPLRAAHRHQRTGTKA</sequence>
<name>A0A4V3FF45_9BACT</name>
<gene>
    <name evidence="2" type="ORF">EI77_03087</name>
</gene>
<dbReference type="Gene3D" id="3.10.310.50">
    <property type="match status" value="1"/>
</dbReference>
<evidence type="ECO:0000259" key="1">
    <source>
        <dbReference type="Pfam" id="PF04536"/>
    </source>
</evidence>
<dbReference type="Proteomes" id="UP000295662">
    <property type="component" value="Unassembled WGS sequence"/>
</dbReference>
<dbReference type="Pfam" id="PF04536">
    <property type="entry name" value="TPM_phosphatase"/>
    <property type="match status" value="1"/>
</dbReference>
<dbReference type="AlphaFoldDB" id="A0A4V3FF45"/>
<organism evidence="2 3">
    <name type="scientific">Prosthecobacter fusiformis</name>
    <dbReference type="NCBI Taxonomy" id="48464"/>
    <lineage>
        <taxon>Bacteria</taxon>
        <taxon>Pseudomonadati</taxon>
        <taxon>Verrucomicrobiota</taxon>
        <taxon>Verrucomicrobiia</taxon>
        <taxon>Verrucomicrobiales</taxon>
        <taxon>Verrucomicrobiaceae</taxon>
        <taxon>Prosthecobacter</taxon>
    </lineage>
</organism>
<feature type="domain" description="TPM" evidence="1">
    <location>
        <begin position="29"/>
        <end position="151"/>
    </location>
</feature>
<evidence type="ECO:0000313" key="3">
    <source>
        <dbReference type="Proteomes" id="UP000295662"/>
    </source>
</evidence>
<comment type="caution">
    <text evidence="2">The sequence shown here is derived from an EMBL/GenBank/DDBJ whole genome shotgun (WGS) entry which is preliminary data.</text>
</comment>
<accession>A0A4V3FF45</accession>